<accession>A0ABW4WX79</accession>
<sequence length="59" mass="6613">MTGVYHVLIDTISLGAPLFAIPVDNTQYKHNHKDPVVTGHILFFNASVDTNNHGNKRQR</sequence>
<protein>
    <submittedName>
        <fullName evidence="1">Uncharacterized protein</fullName>
    </submittedName>
</protein>
<evidence type="ECO:0000313" key="2">
    <source>
        <dbReference type="Proteomes" id="UP001597369"/>
    </source>
</evidence>
<keyword evidence="2" id="KW-1185">Reference proteome</keyword>
<dbReference type="EMBL" id="JBHUHV010000022">
    <property type="protein sequence ID" value="MFD2066786.1"/>
    <property type="molecule type" value="Genomic_DNA"/>
</dbReference>
<organism evidence="1 2">
    <name type="scientific">Pontibacter silvestris</name>
    <dbReference type="NCBI Taxonomy" id="2305183"/>
    <lineage>
        <taxon>Bacteria</taxon>
        <taxon>Pseudomonadati</taxon>
        <taxon>Bacteroidota</taxon>
        <taxon>Cytophagia</taxon>
        <taxon>Cytophagales</taxon>
        <taxon>Hymenobacteraceae</taxon>
        <taxon>Pontibacter</taxon>
    </lineage>
</organism>
<proteinExistence type="predicted"/>
<dbReference type="Proteomes" id="UP001597369">
    <property type="component" value="Unassembled WGS sequence"/>
</dbReference>
<reference evidence="2" key="1">
    <citation type="journal article" date="2019" name="Int. J. Syst. Evol. Microbiol.">
        <title>The Global Catalogue of Microorganisms (GCM) 10K type strain sequencing project: providing services to taxonomists for standard genome sequencing and annotation.</title>
        <authorList>
            <consortium name="The Broad Institute Genomics Platform"/>
            <consortium name="The Broad Institute Genome Sequencing Center for Infectious Disease"/>
            <person name="Wu L."/>
            <person name="Ma J."/>
        </authorList>
    </citation>
    <scope>NUCLEOTIDE SEQUENCE [LARGE SCALE GENOMIC DNA]</scope>
    <source>
        <strain evidence="2">JCM 16545</strain>
    </source>
</reference>
<evidence type="ECO:0000313" key="1">
    <source>
        <dbReference type="EMBL" id="MFD2066786.1"/>
    </source>
</evidence>
<gene>
    <name evidence="1" type="ORF">ACFSKU_07810</name>
</gene>
<comment type="caution">
    <text evidence="1">The sequence shown here is derived from an EMBL/GenBank/DDBJ whole genome shotgun (WGS) entry which is preliminary data.</text>
</comment>
<name>A0ABW4WX79_9BACT</name>